<evidence type="ECO:0000256" key="2">
    <source>
        <dbReference type="ARBA" id="ARBA00022649"/>
    </source>
</evidence>
<dbReference type="EMBL" id="PVTF01000009">
    <property type="protein sequence ID" value="PRY37855.1"/>
    <property type="molecule type" value="Genomic_DNA"/>
</dbReference>
<name>A0A2T0SWR7_9PSEU</name>
<dbReference type="InterPro" id="IPR011067">
    <property type="entry name" value="Plasmid_toxin/cell-grow_inhib"/>
</dbReference>
<dbReference type="OrthoDB" id="3295034at2"/>
<dbReference type="Gene3D" id="2.30.30.110">
    <property type="match status" value="1"/>
</dbReference>
<gene>
    <name evidence="3" type="ORF">CLV43_10975</name>
</gene>
<protein>
    <submittedName>
        <fullName evidence="3">PemK-like, MazF-like toxin of type II toxin-antitoxin system</fullName>
    </submittedName>
</protein>
<dbReference type="Pfam" id="PF02452">
    <property type="entry name" value="PemK_toxin"/>
    <property type="match status" value="1"/>
</dbReference>
<accession>A0A2T0SWR7</accession>
<proteinExistence type="inferred from homology"/>
<sequence>MTLLYAVVLVAVAAAVVAGVLYARRTPKPGELRDSAPDESWLSRPQPGDIWWADVPFREGTGGKVRPCVVLRTHRRRVDVLRITSQDKSDRSDHLRIPTKGWDPKATHDSYVDLSEPFRLNDRAFSRKAGRMSTSAWSAVREQHPTGWAG</sequence>
<keyword evidence="2" id="KW-1277">Toxin-antitoxin system</keyword>
<comment type="caution">
    <text evidence="3">The sequence shown here is derived from an EMBL/GenBank/DDBJ whole genome shotgun (WGS) entry which is preliminary data.</text>
</comment>
<dbReference type="GO" id="GO:0003677">
    <property type="term" value="F:DNA binding"/>
    <property type="evidence" value="ECO:0007669"/>
    <property type="project" value="InterPro"/>
</dbReference>
<comment type="similarity">
    <text evidence="1">Belongs to the PemK/MazF family.</text>
</comment>
<organism evidence="3 4">
    <name type="scientific">Umezawaea tangerina</name>
    <dbReference type="NCBI Taxonomy" id="84725"/>
    <lineage>
        <taxon>Bacteria</taxon>
        <taxon>Bacillati</taxon>
        <taxon>Actinomycetota</taxon>
        <taxon>Actinomycetes</taxon>
        <taxon>Pseudonocardiales</taxon>
        <taxon>Pseudonocardiaceae</taxon>
        <taxon>Umezawaea</taxon>
    </lineage>
</organism>
<keyword evidence="4" id="KW-1185">Reference proteome</keyword>
<dbReference type="Proteomes" id="UP000239494">
    <property type="component" value="Unassembled WGS sequence"/>
</dbReference>
<reference evidence="3 4" key="1">
    <citation type="submission" date="2018-03" db="EMBL/GenBank/DDBJ databases">
        <title>Genomic Encyclopedia of Archaeal and Bacterial Type Strains, Phase II (KMG-II): from individual species to whole genera.</title>
        <authorList>
            <person name="Goeker M."/>
        </authorList>
    </citation>
    <scope>NUCLEOTIDE SEQUENCE [LARGE SCALE GENOMIC DNA]</scope>
    <source>
        <strain evidence="3 4">DSM 44720</strain>
    </source>
</reference>
<dbReference type="AlphaFoldDB" id="A0A2T0SWR7"/>
<evidence type="ECO:0000313" key="3">
    <source>
        <dbReference type="EMBL" id="PRY37855.1"/>
    </source>
</evidence>
<dbReference type="SUPFAM" id="SSF50118">
    <property type="entry name" value="Cell growth inhibitor/plasmid maintenance toxic component"/>
    <property type="match status" value="1"/>
</dbReference>
<evidence type="ECO:0000313" key="4">
    <source>
        <dbReference type="Proteomes" id="UP000239494"/>
    </source>
</evidence>
<dbReference type="InterPro" id="IPR003477">
    <property type="entry name" value="PemK-like"/>
</dbReference>
<dbReference type="RefSeq" id="WP_106190782.1">
    <property type="nucleotide sequence ID" value="NZ_PVTF01000009.1"/>
</dbReference>
<evidence type="ECO:0000256" key="1">
    <source>
        <dbReference type="ARBA" id="ARBA00007521"/>
    </source>
</evidence>